<evidence type="ECO:0000313" key="2">
    <source>
        <dbReference type="Proteomes" id="UP000297635"/>
    </source>
</evidence>
<proteinExistence type="predicted"/>
<accession>A0A4Z0V484</accession>
<comment type="caution">
    <text evidence="1">The sequence shown here is derived from an EMBL/GenBank/DDBJ whole genome shotgun (WGS) entry which is preliminary data.</text>
</comment>
<evidence type="ECO:0000313" key="1">
    <source>
        <dbReference type="EMBL" id="TGG36748.1"/>
    </source>
</evidence>
<name>A0A4Z0V484_9BACT</name>
<organism evidence="1 2">
    <name type="scientific">Duncaniella freteri</name>
    <dbReference type="NCBI Taxonomy" id="2530391"/>
    <lineage>
        <taxon>Bacteria</taxon>
        <taxon>Pseudomonadati</taxon>
        <taxon>Bacteroidota</taxon>
        <taxon>Bacteroidia</taxon>
        <taxon>Bacteroidales</taxon>
        <taxon>Muribaculaceae</taxon>
        <taxon>Duncaniella</taxon>
    </lineage>
</organism>
<dbReference type="RefSeq" id="WP_135472459.1">
    <property type="nucleotide sequence ID" value="NZ_CASMGC010000004.1"/>
</dbReference>
<dbReference type="GeneID" id="82150711"/>
<evidence type="ECO:0008006" key="3">
    <source>
        <dbReference type="Google" id="ProtNLM"/>
    </source>
</evidence>
<dbReference type="Proteomes" id="UP000297635">
    <property type="component" value="Unassembled WGS sequence"/>
</dbReference>
<reference evidence="1 2" key="1">
    <citation type="submission" date="2019-02" db="EMBL/GenBank/DDBJ databases">
        <title>Isolation and identification of novel species under the genus Muribaculum.</title>
        <authorList>
            <person name="Miyake S."/>
            <person name="Ding Y."/>
            <person name="Low A."/>
            <person name="Soh M."/>
            <person name="Seedorf H."/>
        </authorList>
    </citation>
    <scope>NUCLEOTIDE SEQUENCE [LARGE SCALE GENOMIC DNA]</scope>
    <source>
        <strain evidence="1 2">TLL-A3</strain>
    </source>
</reference>
<dbReference type="AlphaFoldDB" id="A0A4Z0V484"/>
<dbReference type="EMBL" id="SJSA01000002">
    <property type="protein sequence ID" value="TGG36748.1"/>
    <property type="molecule type" value="Genomic_DNA"/>
</dbReference>
<keyword evidence="2" id="KW-1185">Reference proteome</keyword>
<gene>
    <name evidence="1" type="ORF">EZ315_13015</name>
</gene>
<protein>
    <recommendedName>
        <fullName evidence="3">Lipopolysaccharide biosynthesis protein</fullName>
    </recommendedName>
</protein>
<sequence>MNELEIQGAYVEIIYDQCQKFNPNFIKSSFRIIRKCYYKLNNLNIKYHSQFDQWDKEWDYLLCINGWSIDPILLKKIKTLNPNIKCILYLWDSLKTFRFNCLFPFFDKVYTFDYQDSIKYNIDYLPLFWVENKNGNHSEIKYDLSFIGKLHSDRYEVIKKIEKYCRNNGINYYFKIIITNRGSNIIEYIKHLLFKLKNRGQIDYRYDLLYGKIIDPIISFNYVDPIVAQNIINASRCIIDIEIPEQSGLTNRTIQGLGYQKKIITTNFKIKNDVLFQNNPNIIVIDRYNPIINTEAISQNYSSDKPNNTILEKLRIDNWIKIILNMKKINDMIVFK</sequence>